<keyword evidence="5 7" id="KW-1133">Transmembrane helix</keyword>
<gene>
    <name evidence="8" type="ORF">J5A65_05330</name>
</gene>
<evidence type="ECO:0000256" key="5">
    <source>
        <dbReference type="ARBA" id="ARBA00022989"/>
    </source>
</evidence>
<dbReference type="PANTHER" id="PTHR33884:SF3">
    <property type="entry name" value="UPF0410 PROTEIN YMGE"/>
    <property type="match status" value="1"/>
</dbReference>
<keyword evidence="4 7" id="KW-0812">Transmembrane</keyword>
<dbReference type="RefSeq" id="WP_212326237.1">
    <property type="nucleotide sequence ID" value="NZ_AP024463.1"/>
</dbReference>
<comment type="subcellular location">
    <subcellularLocation>
        <location evidence="1">Cell membrane</location>
        <topology evidence="1">Multi-pass membrane protein</topology>
    </subcellularLocation>
</comment>
<name>A0ABX7Y7I8_9ACTN</name>
<accession>A0ABX7Y7I8</accession>
<evidence type="ECO:0000313" key="9">
    <source>
        <dbReference type="Proteomes" id="UP000678513"/>
    </source>
</evidence>
<dbReference type="InterPro" id="IPR007341">
    <property type="entry name" value="Transgly_assoc"/>
</dbReference>
<keyword evidence="6 7" id="KW-0472">Membrane</keyword>
<organism evidence="8 9">
    <name type="scientific">Arachnia rubra</name>
    <dbReference type="NCBI Taxonomy" id="1547448"/>
    <lineage>
        <taxon>Bacteria</taxon>
        <taxon>Bacillati</taxon>
        <taxon>Actinomycetota</taxon>
        <taxon>Actinomycetes</taxon>
        <taxon>Propionibacteriales</taxon>
        <taxon>Propionibacteriaceae</taxon>
        <taxon>Arachnia</taxon>
    </lineage>
</organism>
<evidence type="ECO:0000256" key="3">
    <source>
        <dbReference type="ARBA" id="ARBA00022475"/>
    </source>
</evidence>
<evidence type="ECO:0000256" key="7">
    <source>
        <dbReference type="SAM" id="Phobius"/>
    </source>
</evidence>
<proteinExistence type="inferred from homology"/>
<feature type="transmembrane region" description="Helical" evidence="7">
    <location>
        <begin position="64"/>
        <end position="82"/>
    </location>
</feature>
<dbReference type="Proteomes" id="UP000678513">
    <property type="component" value="Chromosome"/>
</dbReference>
<comment type="similarity">
    <text evidence="2">Belongs to the UPF0410 family.</text>
</comment>
<evidence type="ECO:0000313" key="8">
    <source>
        <dbReference type="EMBL" id="QUC09145.1"/>
    </source>
</evidence>
<reference evidence="8 9" key="1">
    <citation type="submission" date="2021-03" db="EMBL/GenBank/DDBJ databases">
        <title>Human Oral Microbial Genomes.</title>
        <authorList>
            <person name="Johnston C.D."/>
            <person name="Chen T."/>
            <person name="Dewhirst F.E."/>
        </authorList>
    </citation>
    <scope>NUCLEOTIDE SEQUENCE [LARGE SCALE GENOMIC DNA]</scope>
    <source>
        <strain evidence="8 9">DSMZ 100122</strain>
    </source>
</reference>
<feature type="transmembrane region" description="Helical" evidence="7">
    <location>
        <begin position="28"/>
        <end position="52"/>
    </location>
</feature>
<dbReference type="EMBL" id="CP072384">
    <property type="protein sequence ID" value="QUC09145.1"/>
    <property type="molecule type" value="Genomic_DNA"/>
</dbReference>
<evidence type="ECO:0000256" key="2">
    <source>
        <dbReference type="ARBA" id="ARBA00011006"/>
    </source>
</evidence>
<dbReference type="PANTHER" id="PTHR33884">
    <property type="entry name" value="UPF0410 PROTEIN YMGE"/>
    <property type="match status" value="1"/>
</dbReference>
<protein>
    <submittedName>
        <fullName evidence="8">GlsB/YeaQ/YmgE family stress response membrane protein</fullName>
    </submittedName>
</protein>
<keyword evidence="9" id="KW-1185">Reference proteome</keyword>
<keyword evidence="3" id="KW-1003">Cell membrane</keyword>
<evidence type="ECO:0000256" key="6">
    <source>
        <dbReference type="ARBA" id="ARBA00023136"/>
    </source>
</evidence>
<sequence>MFTFIAYIIVGLIGGSIAKAIMPGDEGGGWVSTAALGAFGALLAGWLGELVFDSSYHGIFSVKGLIFSVVGALIILVVQGWLKKRKS</sequence>
<evidence type="ECO:0000256" key="4">
    <source>
        <dbReference type="ARBA" id="ARBA00022692"/>
    </source>
</evidence>
<evidence type="ECO:0000256" key="1">
    <source>
        <dbReference type="ARBA" id="ARBA00004651"/>
    </source>
</evidence>